<comment type="caution">
    <text evidence="1">The sequence shown here is derived from an EMBL/GenBank/DDBJ whole genome shotgun (WGS) entry which is preliminary data.</text>
</comment>
<gene>
    <name evidence="1" type="ORF">Fcan01_17432</name>
</gene>
<organism evidence="1 2">
    <name type="scientific">Folsomia candida</name>
    <name type="common">Springtail</name>
    <dbReference type="NCBI Taxonomy" id="158441"/>
    <lineage>
        <taxon>Eukaryota</taxon>
        <taxon>Metazoa</taxon>
        <taxon>Ecdysozoa</taxon>
        <taxon>Arthropoda</taxon>
        <taxon>Hexapoda</taxon>
        <taxon>Collembola</taxon>
        <taxon>Entomobryomorpha</taxon>
        <taxon>Isotomoidea</taxon>
        <taxon>Isotomidae</taxon>
        <taxon>Proisotominae</taxon>
        <taxon>Folsomia</taxon>
    </lineage>
</organism>
<evidence type="ECO:0000313" key="2">
    <source>
        <dbReference type="Proteomes" id="UP000198287"/>
    </source>
</evidence>
<dbReference type="Proteomes" id="UP000198287">
    <property type="component" value="Unassembled WGS sequence"/>
</dbReference>
<sequence length="467" mass="54182">MYYVANEHGVTNPFPAQLPEDLQRRAKERKYRPVDDLAQTSPFYKTLIGEDSPHHALNKMFPNHWSDYMLRVALTSFADWSVSSPKSSFYCFEIIQRDHGLTNKTPRNLLPYMDSDGWDSTLNAVYFTAIDSMIYFREDLNVIVFISNNKWKWSGDSNPMRGPEYEFPSPDVDSTKGRCKQGPVSKNVLYSALERHKILLIGLFTPKIYQEYRMFFKDAPHPENFHMLEINGTVGATDERTAAGIKDQIMPIIRDRACTCEIRYEFALIIDSTQTFIDKFRNRVYNLRTYLELAMPKIVFIVDKLLKEDPTAKLHLTTFGDYPTAQNHNENATYCYRYELTTSNKETFLTAVKTVDSTYGGIDKKESSLTAILYTATEPKIKWSSKDTKRVRPPIIRDVFKTLEKERFYLIPMIFGDNSRTLWDGVLMSVMKDKYFIEEEPIYEPSNRDFDKVGKAINTWANEGCAD</sequence>
<dbReference type="EMBL" id="LNIX01000012">
    <property type="protein sequence ID" value="OXA47850.1"/>
    <property type="molecule type" value="Genomic_DNA"/>
</dbReference>
<proteinExistence type="predicted"/>
<dbReference type="Gene3D" id="3.40.50.410">
    <property type="entry name" value="von Willebrand factor, type A domain"/>
    <property type="match status" value="1"/>
</dbReference>
<dbReference type="InterPro" id="IPR036465">
    <property type="entry name" value="vWFA_dom_sf"/>
</dbReference>
<evidence type="ECO:0000313" key="1">
    <source>
        <dbReference type="EMBL" id="OXA47850.1"/>
    </source>
</evidence>
<accession>A0A226DS09</accession>
<dbReference type="GO" id="GO:0032991">
    <property type="term" value="C:protein-containing complex"/>
    <property type="evidence" value="ECO:0007669"/>
    <property type="project" value="UniProtKB-ARBA"/>
</dbReference>
<reference evidence="1 2" key="1">
    <citation type="submission" date="2015-12" db="EMBL/GenBank/DDBJ databases">
        <title>The genome of Folsomia candida.</title>
        <authorList>
            <person name="Faddeeva A."/>
            <person name="Derks M.F."/>
            <person name="Anvar Y."/>
            <person name="Smit S."/>
            <person name="Van Straalen N."/>
            <person name="Roelofs D."/>
        </authorList>
    </citation>
    <scope>NUCLEOTIDE SEQUENCE [LARGE SCALE GENOMIC DNA]</scope>
    <source>
        <strain evidence="1 2">VU population</strain>
        <tissue evidence="1">Whole body</tissue>
    </source>
</reference>
<name>A0A226DS09_FOLCA</name>
<dbReference type="AlphaFoldDB" id="A0A226DS09"/>
<keyword evidence="2" id="KW-1185">Reference proteome</keyword>
<protein>
    <submittedName>
        <fullName evidence="1">Uncharacterized protein</fullName>
    </submittedName>
</protein>